<evidence type="ECO:0000256" key="1">
    <source>
        <dbReference type="ARBA" id="ARBA00022723"/>
    </source>
</evidence>
<keyword evidence="4" id="KW-1185">Reference proteome</keyword>
<evidence type="ECO:0000313" key="4">
    <source>
        <dbReference type="Proteomes" id="UP000002514"/>
    </source>
</evidence>
<evidence type="ECO:0000256" key="2">
    <source>
        <dbReference type="ARBA" id="ARBA00022833"/>
    </source>
</evidence>
<dbReference type="HOGENOM" id="CLU_084984_0_0_6"/>
<evidence type="ECO:0000313" key="3">
    <source>
        <dbReference type="EMBL" id="CAE12487.1"/>
    </source>
</evidence>
<dbReference type="STRING" id="243265.plu0192"/>
<gene>
    <name evidence="3" type="ordered locus">plu0192</name>
</gene>
<reference evidence="4" key="1">
    <citation type="journal article" date="2003" name="Nat. Biotechnol.">
        <title>The genome sequence of the entomopathogenic bacterium Photorhabdus luminescens.</title>
        <authorList>
            <person name="Duchaud E."/>
            <person name="Rusniok C."/>
            <person name="Frangeul L."/>
            <person name="Buchrieser C."/>
            <person name="Givaudan A."/>
            <person name="Taourit S."/>
            <person name="Bocs S."/>
            <person name="Boursaux-Eude C."/>
            <person name="Chandler M."/>
            <person name="Charles J.-F."/>
            <person name="Dassa E."/>
            <person name="Derose R."/>
            <person name="Derzelle S."/>
            <person name="Freyssinet G."/>
            <person name="Gaudriault S."/>
            <person name="Medigue C."/>
            <person name="Lanois A."/>
            <person name="Powell K."/>
            <person name="Siguier P."/>
            <person name="Vincent R."/>
            <person name="Wingate V."/>
            <person name="Zouine M."/>
            <person name="Glaser P."/>
            <person name="Boemare N."/>
            <person name="Danchin A."/>
            <person name="Kunst F."/>
        </authorList>
    </citation>
    <scope>NUCLEOTIDE SEQUENCE [LARGE SCALE GENOMIC DNA]</scope>
    <source>
        <strain evidence="4">DSM 15139 / CIP 105565 / TT01</strain>
    </source>
</reference>
<keyword evidence="1" id="KW-0479">Metal-binding</keyword>
<dbReference type="PANTHER" id="PTHR43462">
    <property type="entry name" value="ALANYL-TRNA EDITING PROTEIN"/>
    <property type="match status" value="1"/>
</dbReference>
<dbReference type="AlphaFoldDB" id="Q7N9W8"/>
<dbReference type="SUPFAM" id="SSF55186">
    <property type="entry name" value="ThrRS/AlaRS common domain"/>
    <property type="match status" value="1"/>
</dbReference>
<dbReference type="eggNOG" id="COG2872">
    <property type="taxonomic scope" value="Bacteria"/>
</dbReference>
<name>Q7N9W8_PHOLL</name>
<dbReference type="Proteomes" id="UP000002514">
    <property type="component" value="Chromosome"/>
</dbReference>
<accession>Q7N9W8</accession>
<dbReference type="EMBL" id="BX571859">
    <property type="protein sequence ID" value="CAE12487.1"/>
    <property type="molecule type" value="Genomic_DNA"/>
</dbReference>
<organism evidence="3 4">
    <name type="scientific">Photorhabdus laumondii subsp. laumondii (strain DSM 15139 / CIP 105565 / TT01)</name>
    <name type="common">Photorhabdus luminescens subsp. laumondii</name>
    <dbReference type="NCBI Taxonomy" id="243265"/>
    <lineage>
        <taxon>Bacteria</taxon>
        <taxon>Pseudomonadati</taxon>
        <taxon>Pseudomonadota</taxon>
        <taxon>Gammaproteobacteria</taxon>
        <taxon>Enterobacterales</taxon>
        <taxon>Morganellaceae</taxon>
        <taxon>Photorhabdus</taxon>
    </lineage>
</organism>
<proteinExistence type="predicted"/>
<dbReference type="GO" id="GO:0046872">
    <property type="term" value="F:metal ion binding"/>
    <property type="evidence" value="ECO:0007669"/>
    <property type="project" value="UniProtKB-KW"/>
</dbReference>
<dbReference type="GO" id="GO:0002161">
    <property type="term" value="F:aminoacyl-tRNA deacylase activity"/>
    <property type="evidence" value="ECO:0007669"/>
    <property type="project" value="UniProtKB-ARBA"/>
</dbReference>
<keyword evidence="2" id="KW-0862">Zinc</keyword>
<dbReference type="KEGG" id="plu:plu0192"/>
<dbReference type="PANTHER" id="PTHR43462:SF1">
    <property type="entry name" value="ALANYL-TRNA EDITING PROTEIN AARSD1"/>
    <property type="match status" value="1"/>
</dbReference>
<dbReference type="GO" id="GO:0000166">
    <property type="term" value="F:nucleotide binding"/>
    <property type="evidence" value="ECO:0007669"/>
    <property type="project" value="InterPro"/>
</dbReference>
<dbReference type="InterPro" id="IPR051335">
    <property type="entry name" value="Alanyl-tRNA_Editing_Enzymes"/>
</dbReference>
<sequence length="299" mass="33939">MRYYMTIDIDIDQLLKAEASFMLGTLTLESNIIEVMKYESGTLLITQDSPFYPKNYKWPDQLHDNGIISIGDKELAVTKVYTAGLIDGLLYIDQEITKQTTSPEKIMPAHYLPDLHGISERDLIGKTVTLSVNDETRYKVSAAHSMAHFMSLAVNKATHHIWSKVYDTDDLGNYNLDKAAIYQSSITELKSVDIYRFGKSIKKKGFDKNILIKNLDKINREVNNTLNNWLSQGAEITIEYKSKEINDTRLWKSTIDSKVVTIPCGGTHINNINEVKDVNVEIKIGESADFIQVTTYCRV</sequence>
<dbReference type="InterPro" id="IPR018163">
    <property type="entry name" value="Thr/Ala-tRNA-synth_IIc_edit"/>
</dbReference>
<dbReference type="Gene3D" id="3.30.980.10">
    <property type="entry name" value="Threonyl-trna Synthetase, Chain A, domain 2"/>
    <property type="match status" value="1"/>
</dbReference>
<protein>
    <submittedName>
        <fullName evidence="3">Photorhabdus luminescens subsp. laumondii TTO1 complete genome segment 1/17</fullName>
    </submittedName>
</protein>